<feature type="signal peptide" evidence="1">
    <location>
        <begin position="1"/>
        <end position="24"/>
    </location>
</feature>
<dbReference type="PANTHER" id="PTHR39945">
    <property type="entry name" value="FI14129P"/>
    <property type="match status" value="1"/>
</dbReference>
<keyword evidence="1" id="KW-0732">Signal</keyword>
<comment type="caution">
    <text evidence="2">The sequence shown here is derived from an EMBL/GenBank/DDBJ whole genome shotgun (WGS) entry which is preliminary data.</text>
</comment>
<accession>A0A834I2T8</accession>
<sequence>MTGFWKHVAYICSLLVILNNISVAFTRPGQEWDIHNNPCIYYDMKAEVCQRCAKQTKSPIVYPMCCNNEEKVYHWCVKYIHYGRDA</sequence>
<dbReference type="OrthoDB" id="8178576at2759"/>
<evidence type="ECO:0000313" key="3">
    <source>
        <dbReference type="Proteomes" id="UP000625711"/>
    </source>
</evidence>
<gene>
    <name evidence="2" type="ORF">GWI33_015768</name>
</gene>
<dbReference type="Proteomes" id="UP000625711">
    <property type="component" value="Unassembled WGS sequence"/>
</dbReference>
<keyword evidence="3" id="KW-1185">Reference proteome</keyword>
<evidence type="ECO:0000256" key="1">
    <source>
        <dbReference type="SAM" id="SignalP"/>
    </source>
</evidence>
<protein>
    <submittedName>
        <fullName evidence="2">Uncharacterized protein</fullName>
    </submittedName>
</protein>
<reference evidence="2" key="1">
    <citation type="submission" date="2020-08" db="EMBL/GenBank/DDBJ databases">
        <title>Genome sequencing and assembly of the red palm weevil Rhynchophorus ferrugineus.</title>
        <authorList>
            <person name="Dias G.B."/>
            <person name="Bergman C.M."/>
            <person name="Manee M."/>
        </authorList>
    </citation>
    <scope>NUCLEOTIDE SEQUENCE</scope>
    <source>
        <strain evidence="2">AA-2017</strain>
        <tissue evidence="2">Whole larva</tissue>
    </source>
</reference>
<name>A0A834I2T8_RHYFE</name>
<organism evidence="2 3">
    <name type="scientific">Rhynchophorus ferrugineus</name>
    <name type="common">Red palm weevil</name>
    <name type="synonym">Curculio ferrugineus</name>
    <dbReference type="NCBI Taxonomy" id="354439"/>
    <lineage>
        <taxon>Eukaryota</taxon>
        <taxon>Metazoa</taxon>
        <taxon>Ecdysozoa</taxon>
        <taxon>Arthropoda</taxon>
        <taxon>Hexapoda</taxon>
        <taxon>Insecta</taxon>
        <taxon>Pterygota</taxon>
        <taxon>Neoptera</taxon>
        <taxon>Endopterygota</taxon>
        <taxon>Coleoptera</taxon>
        <taxon>Polyphaga</taxon>
        <taxon>Cucujiformia</taxon>
        <taxon>Curculionidae</taxon>
        <taxon>Dryophthorinae</taxon>
        <taxon>Rhynchophorus</taxon>
    </lineage>
</organism>
<dbReference type="EMBL" id="JAACXV010013974">
    <property type="protein sequence ID" value="KAF7271341.1"/>
    <property type="molecule type" value="Genomic_DNA"/>
</dbReference>
<dbReference type="AlphaFoldDB" id="A0A834I2T8"/>
<feature type="chain" id="PRO_5033028665" evidence="1">
    <location>
        <begin position="25"/>
        <end position="86"/>
    </location>
</feature>
<evidence type="ECO:0000313" key="2">
    <source>
        <dbReference type="EMBL" id="KAF7271341.1"/>
    </source>
</evidence>
<proteinExistence type="predicted"/>
<dbReference type="PANTHER" id="PTHR39945:SF1">
    <property type="entry name" value="FI14129P"/>
    <property type="match status" value="1"/>
</dbReference>